<accession>A0AB34KDN3</accession>
<name>A0AB34KDN3_9PEZI</name>
<comment type="caution">
    <text evidence="2">The sequence shown here is derived from an EMBL/GenBank/DDBJ whole genome shotgun (WGS) entry which is preliminary data.</text>
</comment>
<protein>
    <recommendedName>
        <fullName evidence="4">SWIM-type domain-containing protein</fullName>
    </recommendedName>
</protein>
<evidence type="ECO:0000256" key="1">
    <source>
        <dbReference type="SAM" id="MobiDB-lite"/>
    </source>
</evidence>
<proteinExistence type="predicted"/>
<evidence type="ECO:0000313" key="2">
    <source>
        <dbReference type="EMBL" id="KAL1583004.1"/>
    </source>
</evidence>
<reference evidence="2 3" key="1">
    <citation type="journal article" date="2020" name="Microbiol. Resour. Announc.">
        <title>Draft Genome Sequence of a Cladosporium Species Isolated from the Mesophotic Ascidian Didemnum maculosum.</title>
        <authorList>
            <person name="Gioti A."/>
            <person name="Siaperas R."/>
            <person name="Nikolaivits E."/>
            <person name="Le Goff G."/>
            <person name="Ouazzani J."/>
            <person name="Kotoulas G."/>
            <person name="Topakas E."/>
        </authorList>
    </citation>
    <scope>NUCLEOTIDE SEQUENCE [LARGE SCALE GENOMIC DNA]</scope>
    <source>
        <strain evidence="2 3">TM138-S3</strain>
    </source>
</reference>
<dbReference type="RefSeq" id="XP_069226111.1">
    <property type="nucleotide sequence ID" value="XM_069377098.1"/>
</dbReference>
<sequence length="234" mass="25094">MTEPAPRLPSTRRLLTSLINTIASSNQEQPLKTSDAEPTHATLSQTYKPALLTLHTLFPNDLLPALDLLDRTLVTRLVVQQPPDTSTADQEPTPTSRPRTPQTAFYLVRSAQQPHHSSHSRSGSRYADPAPQAVYEVRPRAWNCSCPAFAFAAFPPVDPSGSSVGLAGESEDEGGGEDGWRFGGLTRGGRGEVPPVCKHLLACVLAEWGGFGEGAEVREVTVEEVAGWGGGWGD</sequence>
<feature type="region of interest" description="Disordered" evidence="1">
    <location>
        <begin position="80"/>
        <end position="100"/>
    </location>
</feature>
<dbReference type="EMBL" id="JAAQHG020000040">
    <property type="protein sequence ID" value="KAL1583004.1"/>
    <property type="molecule type" value="Genomic_DNA"/>
</dbReference>
<dbReference type="AlphaFoldDB" id="A0AB34KDN3"/>
<dbReference type="Proteomes" id="UP000803884">
    <property type="component" value="Unassembled WGS sequence"/>
</dbReference>
<dbReference type="GeneID" id="96009936"/>
<evidence type="ECO:0000313" key="3">
    <source>
        <dbReference type="Proteomes" id="UP000803884"/>
    </source>
</evidence>
<keyword evidence="3" id="KW-1185">Reference proteome</keyword>
<organism evidence="2 3">
    <name type="scientific">Cladosporium halotolerans</name>
    <dbReference type="NCBI Taxonomy" id="1052096"/>
    <lineage>
        <taxon>Eukaryota</taxon>
        <taxon>Fungi</taxon>
        <taxon>Dikarya</taxon>
        <taxon>Ascomycota</taxon>
        <taxon>Pezizomycotina</taxon>
        <taxon>Dothideomycetes</taxon>
        <taxon>Dothideomycetidae</taxon>
        <taxon>Cladosporiales</taxon>
        <taxon>Cladosporiaceae</taxon>
        <taxon>Cladosporium</taxon>
    </lineage>
</organism>
<gene>
    <name evidence="2" type="ORF">WHR41_08494</name>
</gene>
<evidence type="ECO:0008006" key="4">
    <source>
        <dbReference type="Google" id="ProtNLM"/>
    </source>
</evidence>